<dbReference type="Proteomes" id="UP000254060">
    <property type="component" value="Unassembled WGS sequence"/>
</dbReference>
<reference evidence="2 3" key="1">
    <citation type="submission" date="2018-06" db="EMBL/GenBank/DDBJ databases">
        <authorList>
            <consortium name="Pathogen Informatics"/>
            <person name="Doyle S."/>
        </authorList>
    </citation>
    <scope>NUCLEOTIDE SEQUENCE [LARGE SCALE GENOMIC DNA]</scope>
    <source>
        <strain evidence="2 3">NCTC13163</strain>
    </source>
</reference>
<dbReference type="Pfam" id="PF22679">
    <property type="entry name" value="T1R_D3-like"/>
    <property type="match status" value="1"/>
</dbReference>
<dbReference type="InterPro" id="IPR055180">
    <property type="entry name" value="HsdR_RecA-like_helicase_dom_2"/>
</dbReference>
<evidence type="ECO:0000313" key="3">
    <source>
        <dbReference type="Proteomes" id="UP000254060"/>
    </source>
</evidence>
<dbReference type="AlphaFoldDB" id="A0A377HH70"/>
<dbReference type="InterPro" id="IPR027417">
    <property type="entry name" value="P-loop_NTPase"/>
</dbReference>
<protein>
    <recommendedName>
        <fullName evidence="1">Restriction endonuclease type I HsdR second RecA-like helicase domain-containing protein</fullName>
    </recommendedName>
</protein>
<sequence length="133" mass="15648">MAKRYYQAIQAMKQDPDWMTNEFAGHPIRKGRTIEDPDFPRIAITYSMQENEDNSKQVEDEMRQVIRDYNTYYGTAWSIEDIERYNGDINNRLARKKAEFKEFGNQIDLVIVVDRLLTGSMRRPSRRSSSTGT</sequence>
<organism evidence="2 3">
    <name type="scientific">Exiguobacterium aurantiacum</name>
    <dbReference type="NCBI Taxonomy" id="33987"/>
    <lineage>
        <taxon>Bacteria</taxon>
        <taxon>Bacillati</taxon>
        <taxon>Bacillota</taxon>
        <taxon>Bacilli</taxon>
        <taxon>Bacillales</taxon>
        <taxon>Bacillales Family XII. Incertae Sedis</taxon>
        <taxon>Exiguobacterium</taxon>
    </lineage>
</organism>
<accession>A0A377HH70</accession>
<proteinExistence type="predicted"/>
<feature type="domain" description="Restriction endonuclease type I HsdR second RecA-like helicase" evidence="1">
    <location>
        <begin position="2"/>
        <end position="119"/>
    </location>
</feature>
<gene>
    <name evidence="2" type="ORF">NCTC13163_03241</name>
</gene>
<dbReference type="Gene3D" id="3.40.50.300">
    <property type="entry name" value="P-loop containing nucleotide triphosphate hydrolases"/>
    <property type="match status" value="1"/>
</dbReference>
<dbReference type="EMBL" id="UGGP01000002">
    <property type="protein sequence ID" value="STO53260.1"/>
    <property type="molecule type" value="Genomic_DNA"/>
</dbReference>
<name>A0A377HH70_9BACL</name>
<evidence type="ECO:0000259" key="1">
    <source>
        <dbReference type="Pfam" id="PF22679"/>
    </source>
</evidence>
<evidence type="ECO:0000313" key="2">
    <source>
        <dbReference type="EMBL" id="STO53260.1"/>
    </source>
</evidence>